<dbReference type="AlphaFoldDB" id="A0A1N7IZI6"/>
<keyword evidence="2" id="KW-1185">Reference proteome</keyword>
<dbReference type="EMBL" id="FTOF01000003">
    <property type="protein sequence ID" value="SIS42542.1"/>
    <property type="molecule type" value="Genomic_DNA"/>
</dbReference>
<proteinExistence type="predicted"/>
<dbReference type="Proteomes" id="UP000186292">
    <property type="component" value="Unassembled WGS sequence"/>
</dbReference>
<dbReference type="STRING" id="1161099.SAMN05444817_10318"/>
<protein>
    <submittedName>
        <fullName evidence="1">Uncharacterized protein</fullName>
    </submittedName>
</protein>
<evidence type="ECO:0000313" key="1">
    <source>
        <dbReference type="EMBL" id="SIS42542.1"/>
    </source>
</evidence>
<organism evidence="1 2">
    <name type="scientific">Corynebacterium appendicis CIP 107643</name>
    <dbReference type="NCBI Taxonomy" id="1161099"/>
    <lineage>
        <taxon>Bacteria</taxon>
        <taxon>Bacillati</taxon>
        <taxon>Actinomycetota</taxon>
        <taxon>Actinomycetes</taxon>
        <taxon>Mycobacteriales</taxon>
        <taxon>Corynebacteriaceae</taxon>
        <taxon>Corynebacterium</taxon>
    </lineage>
</organism>
<name>A0A1N7IZI6_9CORY</name>
<evidence type="ECO:0000313" key="2">
    <source>
        <dbReference type="Proteomes" id="UP000186292"/>
    </source>
</evidence>
<sequence>MLAGMAVNLSIDLNDATYGDLVALVDAARTAGADSATSLELDGTTLKVSVAAPSVSMARRDDERAARYTRDPRQARDTAGFDDRVLPVLGENAVRGIMDILTGRQDPPGAHSR</sequence>
<accession>A0A1N7IZI6</accession>
<reference evidence="2" key="1">
    <citation type="submission" date="2017-01" db="EMBL/GenBank/DDBJ databases">
        <authorList>
            <person name="Varghese N."/>
            <person name="Submissions S."/>
        </authorList>
    </citation>
    <scope>NUCLEOTIDE SEQUENCE [LARGE SCALE GENOMIC DNA]</scope>
    <source>
        <strain evidence="2">DSM 44531</strain>
    </source>
</reference>
<gene>
    <name evidence="1" type="ORF">SAMN05444817_10318</name>
</gene>